<evidence type="ECO:0000256" key="1">
    <source>
        <dbReference type="ARBA" id="ARBA00001966"/>
    </source>
</evidence>
<dbReference type="SFLD" id="SFLDS00029">
    <property type="entry name" value="Radical_SAM"/>
    <property type="match status" value="1"/>
</dbReference>
<dbReference type="PROSITE" id="PS51332">
    <property type="entry name" value="B12_BINDING"/>
    <property type="match status" value="1"/>
</dbReference>
<reference evidence="10 11" key="1">
    <citation type="submission" date="2019-02" db="EMBL/GenBank/DDBJ databases">
        <title>Deep-cultivation of Planctomycetes and their phenomic and genomic characterization uncovers novel biology.</title>
        <authorList>
            <person name="Wiegand S."/>
            <person name="Jogler M."/>
            <person name="Boedeker C."/>
            <person name="Pinto D."/>
            <person name="Vollmers J."/>
            <person name="Rivas-Marin E."/>
            <person name="Kohn T."/>
            <person name="Peeters S.H."/>
            <person name="Heuer A."/>
            <person name="Rast P."/>
            <person name="Oberbeckmann S."/>
            <person name="Bunk B."/>
            <person name="Jeske O."/>
            <person name="Meyerdierks A."/>
            <person name="Storesund J.E."/>
            <person name="Kallscheuer N."/>
            <person name="Luecker S."/>
            <person name="Lage O.M."/>
            <person name="Pohl T."/>
            <person name="Merkel B.J."/>
            <person name="Hornburger P."/>
            <person name="Mueller R.-W."/>
            <person name="Bruemmer F."/>
            <person name="Labrenz M."/>
            <person name="Spormann A.M."/>
            <person name="Op Den Camp H."/>
            <person name="Overmann J."/>
            <person name="Amann R."/>
            <person name="Jetten M.S.M."/>
            <person name="Mascher T."/>
            <person name="Medema M.H."/>
            <person name="Devos D.P."/>
            <person name="Kaster A.-K."/>
            <person name="Ovreas L."/>
            <person name="Rohde M."/>
            <person name="Galperin M.Y."/>
            <person name="Jogler C."/>
        </authorList>
    </citation>
    <scope>NUCLEOTIDE SEQUENCE [LARGE SCALE GENOMIC DNA]</scope>
    <source>
        <strain evidence="10 11">Poly51</strain>
    </source>
</reference>
<proteinExistence type="predicted"/>
<evidence type="ECO:0000259" key="9">
    <source>
        <dbReference type="PROSITE" id="PS51918"/>
    </source>
</evidence>
<dbReference type="InterPro" id="IPR006638">
    <property type="entry name" value="Elp3/MiaA/NifB-like_rSAM"/>
</dbReference>
<gene>
    <name evidence="10" type="primary">rimO_2</name>
    <name evidence="10" type="ORF">Poly51_51350</name>
</gene>
<evidence type="ECO:0000313" key="10">
    <source>
        <dbReference type="EMBL" id="TWU47335.1"/>
    </source>
</evidence>
<evidence type="ECO:0000256" key="4">
    <source>
        <dbReference type="ARBA" id="ARBA00022691"/>
    </source>
</evidence>
<comment type="cofactor">
    <cofactor evidence="1">
        <name>[4Fe-4S] cluster</name>
        <dbReference type="ChEBI" id="CHEBI:49883"/>
    </cofactor>
</comment>
<dbReference type="OrthoDB" id="9801424at2"/>
<dbReference type="InterPro" id="IPR006158">
    <property type="entry name" value="Cobalamin-bd"/>
</dbReference>
<evidence type="ECO:0000259" key="8">
    <source>
        <dbReference type="PROSITE" id="PS51332"/>
    </source>
</evidence>
<dbReference type="EMBL" id="SJPW01000007">
    <property type="protein sequence ID" value="TWU47335.1"/>
    <property type="molecule type" value="Genomic_DNA"/>
</dbReference>
<name>A0A5C6EFP6_9BACT</name>
<dbReference type="Pfam" id="PF04055">
    <property type="entry name" value="Radical_SAM"/>
    <property type="match status" value="1"/>
</dbReference>
<dbReference type="InterPro" id="IPR023404">
    <property type="entry name" value="rSAM_horseshoe"/>
</dbReference>
<keyword evidence="4" id="KW-0949">S-adenosyl-L-methionine</keyword>
<evidence type="ECO:0000256" key="6">
    <source>
        <dbReference type="ARBA" id="ARBA00023004"/>
    </source>
</evidence>
<dbReference type="PANTHER" id="PTHR43409">
    <property type="entry name" value="ANAEROBIC MAGNESIUM-PROTOPORPHYRIN IX MONOMETHYL ESTER CYCLASE-RELATED"/>
    <property type="match status" value="1"/>
</dbReference>
<dbReference type="GO" id="GO:0016740">
    <property type="term" value="F:transferase activity"/>
    <property type="evidence" value="ECO:0007669"/>
    <property type="project" value="UniProtKB-KW"/>
</dbReference>
<keyword evidence="7" id="KW-0411">Iron-sulfur</keyword>
<sequence>MSGLRVVDPDLLRRGLSFPGLRKRANAIASLPPLGLLTLAATVGDGWDVSLVQDDGGLPLDQTLEQIMATNPDVVAFSSLTPAVNRAALLSNRLRSRSVTTVIGGLHATAAPETCVDHFDAVAVGDGERIFPKLLSDWREGRLKQFVRADEPIAMTESPVPDWSLLGDATPPRYAMQTMRGCPWACSFCAASRMLGPPRTKSDRQIELEVEAITANHMRPWIELADDNTFASDRDHGPMLESLRRARAKWFTESDWRIADRPELLKAIARSGCRQILIGLESTVFRYPGMGRKTAGFQRMVDAALAIQEAGIVVNACFIVGADGETRQSIERLGDFLETAPFGEVQLTLQTPFPGTSMYRSLRQSGRLLEGDFSRYTLFDVVYHPDLMTADELRSAFADVISQVFRPAMHARRSKIIQSVRSFVRKLT</sequence>
<protein>
    <submittedName>
        <fullName evidence="10">Ribosomal protein S12 methylthiotransferase RimO</fullName>
    </submittedName>
</protein>
<feature type="domain" description="Radical SAM core" evidence="9">
    <location>
        <begin position="168"/>
        <end position="412"/>
    </location>
</feature>
<dbReference type="AlphaFoldDB" id="A0A5C6EFP6"/>
<dbReference type="GO" id="GO:0031419">
    <property type="term" value="F:cobalamin binding"/>
    <property type="evidence" value="ECO:0007669"/>
    <property type="project" value="InterPro"/>
</dbReference>
<dbReference type="Pfam" id="PF02310">
    <property type="entry name" value="B12-binding"/>
    <property type="match status" value="1"/>
</dbReference>
<dbReference type="PANTHER" id="PTHR43409:SF7">
    <property type="entry name" value="BLL1977 PROTEIN"/>
    <property type="match status" value="1"/>
</dbReference>
<dbReference type="GO" id="GO:0005840">
    <property type="term" value="C:ribosome"/>
    <property type="evidence" value="ECO:0007669"/>
    <property type="project" value="UniProtKB-KW"/>
</dbReference>
<dbReference type="Gene3D" id="3.40.50.280">
    <property type="entry name" value="Cobalamin-binding domain"/>
    <property type="match status" value="1"/>
</dbReference>
<keyword evidence="6" id="KW-0408">Iron</keyword>
<comment type="caution">
    <text evidence="10">The sequence shown here is derived from an EMBL/GenBank/DDBJ whole genome shotgun (WGS) entry which is preliminary data.</text>
</comment>
<dbReference type="SFLD" id="SFLDG01123">
    <property type="entry name" value="methyltransferase_(Class_B)"/>
    <property type="match status" value="1"/>
</dbReference>
<dbReference type="PROSITE" id="PS51918">
    <property type="entry name" value="RADICAL_SAM"/>
    <property type="match status" value="1"/>
</dbReference>
<accession>A0A5C6EFP6</accession>
<dbReference type="InterPro" id="IPR051198">
    <property type="entry name" value="BchE-like"/>
</dbReference>
<dbReference type="SUPFAM" id="SSF102114">
    <property type="entry name" value="Radical SAM enzymes"/>
    <property type="match status" value="1"/>
</dbReference>
<keyword evidence="11" id="KW-1185">Reference proteome</keyword>
<feature type="domain" description="B12-binding" evidence="8">
    <location>
        <begin position="19"/>
        <end position="145"/>
    </location>
</feature>
<keyword evidence="5" id="KW-0479">Metal-binding</keyword>
<dbReference type="InterPro" id="IPR034466">
    <property type="entry name" value="Methyltransferase_Class_B"/>
</dbReference>
<dbReference type="SMART" id="SM00729">
    <property type="entry name" value="Elp3"/>
    <property type="match status" value="1"/>
</dbReference>
<keyword evidence="10" id="KW-0689">Ribosomal protein</keyword>
<evidence type="ECO:0000313" key="11">
    <source>
        <dbReference type="Proteomes" id="UP000318288"/>
    </source>
</evidence>
<keyword evidence="3 10" id="KW-0808">Transferase</keyword>
<dbReference type="Proteomes" id="UP000318288">
    <property type="component" value="Unassembled WGS sequence"/>
</dbReference>
<organism evidence="10 11">
    <name type="scientific">Rubripirellula tenax</name>
    <dbReference type="NCBI Taxonomy" id="2528015"/>
    <lineage>
        <taxon>Bacteria</taxon>
        <taxon>Pseudomonadati</taxon>
        <taxon>Planctomycetota</taxon>
        <taxon>Planctomycetia</taxon>
        <taxon>Pirellulales</taxon>
        <taxon>Pirellulaceae</taxon>
        <taxon>Rubripirellula</taxon>
    </lineage>
</organism>
<dbReference type="SFLD" id="SFLDG01082">
    <property type="entry name" value="B12-binding_domain_containing"/>
    <property type="match status" value="1"/>
</dbReference>
<keyword evidence="10" id="KW-0687">Ribonucleoprotein</keyword>
<dbReference type="InterPro" id="IPR058240">
    <property type="entry name" value="rSAM_sf"/>
</dbReference>
<evidence type="ECO:0000256" key="3">
    <source>
        <dbReference type="ARBA" id="ARBA00022679"/>
    </source>
</evidence>
<dbReference type="GO" id="GO:0046872">
    <property type="term" value="F:metal ion binding"/>
    <property type="evidence" value="ECO:0007669"/>
    <property type="project" value="UniProtKB-KW"/>
</dbReference>
<evidence type="ECO:0000256" key="5">
    <source>
        <dbReference type="ARBA" id="ARBA00022723"/>
    </source>
</evidence>
<dbReference type="GO" id="GO:0051539">
    <property type="term" value="F:4 iron, 4 sulfur cluster binding"/>
    <property type="evidence" value="ECO:0007669"/>
    <property type="project" value="UniProtKB-KW"/>
</dbReference>
<keyword evidence="2" id="KW-0489">Methyltransferase</keyword>
<dbReference type="Gene3D" id="3.80.30.20">
    <property type="entry name" value="tm_1862 like domain"/>
    <property type="match status" value="1"/>
</dbReference>
<dbReference type="InterPro" id="IPR007197">
    <property type="entry name" value="rSAM"/>
</dbReference>
<dbReference type="GO" id="GO:0005829">
    <property type="term" value="C:cytosol"/>
    <property type="evidence" value="ECO:0007669"/>
    <property type="project" value="TreeGrafter"/>
</dbReference>
<dbReference type="CDD" id="cd02068">
    <property type="entry name" value="radical_SAM_B12_BD"/>
    <property type="match status" value="1"/>
</dbReference>
<evidence type="ECO:0000256" key="7">
    <source>
        <dbReference type="ARBA" id="ARBA00023014"/>
    </source>
</evidence>
<evidence type="ECO:0000256" key="2">
    <source>
        <dbReference type="ARBA" id="ARBA00022603"/>
    </source>
</evidence>